<dbReference type="InterPro" id="IPR050297">
    <property type="entry name" value="LipidA_mod_glycosyltrf_83"/>
</dbReference>
<comment type="subcellular location">
    <subcellularLocation>
        <location evidence="1">Cell membrane</location>
        <topology evidence="1">Multi-pass membrane protein</topology>
    </subcellularLocation>
</comment>
<evidence type="ECO:0000256" key="2">
    <source>
        <dbReference type="ARBA" id="ARBA00022475"/>
    </source>
</evidence>
<reference evidence="10" key="1">
    <citation type="journal article" date="2021" name="Science">
        <title>Hunting the eagle killer: A cyanobacterial neurotoxin causes vacuolar myelinopathy.</title>
        <authorList>
            <person name="Breinlinger S."/>
            <person name="Phillips T.J."/>
            <person name="Haram B.N."/>
            <person name="Mares J."/>
            <person name="Martinez Yerena J.A."/>
            <person name="Hrouzek P."/>
            <person name="Sobotka R."/>
            <person name="Henderson W.M."/>
            <person name="Schmieder P."/>
            <person name="Williams S.M."/>
            <person name="Lauderdale J.D."/>
            <person name="Wilde H.D."/>
            <person name="Gerrin W."/>
            <person name="Kust A."/>
            <person name="Washington J.W."/>
            <person name="Wagner C."/>
            <person name="Geier B."/>
            <person name="Liebeke M."/>
            <person name="Enke H."/>
            <person name="Niedermeyer T.H.J."/>
            <person name="Wilde S.B."/>
        </authorList>
    </citation>
    <scope>NUCLEOTIDE SEQUENCE [LARGE SCALE GENOMIC DNA]</scope>
    <source>
        <strain evidence="10">Thurmond2011</strain>
    </source>
</reference>
<feature type="transmembrane region" description="Helical" evidence="8">
    <location>
        <begin position="251"/>
        <end position="270"/>
    </location>
</feature>
<feature type="transmembrane region" description="Helical" evidence="8">
    <location>
        <begin position="480"/>
        <end position="502"/>
    </location>
</feature>
<dbReference type="GO" id="GO:0010041">
    <property type="term" value="P:response to iron(III) ion"/>
    <property type="evidence" value="ECO:0007669"/>
    <property type="project" value="TreeGrafter"/>
</dbReference>
<feature type="transmembrane region" description="Helical" evidence="8">
    <location>
        <begin position="450"/>
        <end position="473"/>
    </location>
</feature>
<evidence type="ECO:0000256" key="8">
    <source>
        <dbReference type="SAM" id="Phobius"/>
    </source>
</evidence>
<feature type="transmembrane region" description="Helical" evidence="8">
    <location>
        <begin position="109"/>
        <end position="126"/>
    </location>
</feature>
<feature type="transmembrane region" description="Helical" evidence="8">
    <location>
        <begin position="367"/>
        <end position="388"/>
    </location>
</feature>
<keyword evidence="3" id="KW-0328">Glycosyltransferase</keyword>
<feature type="transmembrane region" description="Helical" evidence="8">
    <location>
        <begin position="175"/>
        <end position="194"/>
    </location>
</feature>
<feature type="transmembrane region" description="Helical" evidence="8">
    <location>
        <begin position="342"/>
        <end position="361"/>
    </location>
</feature>
<organism evidence="9 10">
    <name type="scientific">Aetokthonos hydrillicola Thurmond2011</name>
    <dbReference type="NCBI Taxonomy" id="2712845"/>
    <lineage>
        <taxon>Bacteria</taxon>
        <taxon>Bacillati</taxon>
        <taxon>Cyanobacteriota</taxon>
        <taxon>Cyanophyceae</taxon>
        <taxon>Nostocales</taxon>
        <taxon>Hapalosiphonaceae</taxon>
        <taxon>Aetokthonos</taxon>
    </lineage>
</organism>
<dbReference type="Proteomes" id="UP000667802">
    <property type="component" value="Unassembled WGS sequence"/>
</dbReference>
<protein>
    <submittedName>
        <fullName evidence="9">Glycosyltransferase family 39 protein</fullName>
    </submittedName>
</protein>
<feature type="transmembrane region" description="Helical" evidence="8">
    <location>
        <begin position="300"/>
        <end position="322"/>
    </location>
</feature>
<evidence type="ECO:0000256" key="6">
    <source>
        <dbReference type="ARBA" id="ARBA00022989"/>
    </source>
</evidence>
<dbReference type="AlphaFoldDB" id="A0AAP5I3G1"/>
<evidence type="ECO:0000313" key="9">
    <source>
        <dbReference type="EMBL" id="MDR9893965.1"/>
    </source>
</evidence>
<proteinExistence type="predicted"/>
<evidence type="ECO:0000256" key="3">
    <source>
        <dbReference type="ARBA" id="ARBA00022676"/>
    </source>
</evidence>
<comment type="caution">
    <text evidence="9">The sequence shown here is derived from an EMBL/GenBank/DDBJ whole genome shotgun (WGS) entry which is preliminary data.</text>
</comment>
<dbReference type="GO" id="GO:0016763">
    <property type="term" value="F:pentosyltransferase activity"/>
    <property type="evidence" value="ECO:0007669"/>
    <property type="project" value="TreeGrafter"/>
</dbReference>
<dbReference type="PANTHER" id="PTHR33908:SF3">
    <property type="entry name" value="UNDECAPRENYL PHOSPHATE-ALPHA-4-AMINO-4-DEOXY-L-ARABINOSE ARABINOSYL TRANSFERASE"/>
    <property type="match status" value="1"/>
</dbReference>
<dbReference type="GO" id="GO:0009103">
    <property type="term" value="P:lipopolysaccharide biosynthetic process"/>
    <property type="evidence" value="ECO:0007669"/>
    <property type="project" value="UniProtKB-ARBA"/>
</dbReference>
<keyword evidence="2" id="KW-1003">Cell membrane</keyword>
<evidence type="ECO:0000313" key="10">
    <source>
        <dbReference type="Proteomes" id="UP000667802"/>
    </source>
</evidence>
<dbReference type="EMBL" id="JAALHA020000001">
    <property type="protein sequence ID" value="MDR9893965.1"/>
    <property type="molecule type" value="Genomic_DNA"/>
</dbReference>
<gene>
    <name evidence="9" type="ORF">G7B40_005175</name>
</gene>
<feature type="transmembrane region" description="Helical" evidence="8">
    <location>
        <begin position="409"/>
        <end position="430"/>
    </location>
</feature>
<dbReference type="PANTHER" id="PTHR33908">
    <property type="entry name" value="MANNOSYLTRANSFERASE YKCB-RELATED"/>
    <property type="match status" value="1"/>
</dbReference>
<feature type="transmembrane region" description="Helical" evidence="8">
    <location>
        <begin position="146"/>
        <end position="168"/>
    </location>
</feature>
<feature type="transmembrane region" description="Helical" evidence="8">
    <location>
        <begin position="206"/>
        <end position="239"/>
    </location>
</feature>
<name>A0AAP5I3G1_9CYAN</name>
<evidence type="ECO:0000256" key="1">
    <source>
        <dbReference type="ARBA" id="ARBA00004651"/>
    </source>
</evidence>
<keyword evidence="5 8" id="KW-0812">Transmembrane</keyword>
<feature type="transmembrane region" description="Helical" evidence="8">
    <location>
        <begin position="20"/>
        <end position="38"/>
    </location>
</feature>
<feature type="transmembrane region" description="Helical" evidence="8">
    <location>
        <begin position="83"/>
        <end position="102"/>
    </location>
</feature>
<evidence type="ECO:0000256" key="4">
    <source>
        <dbReference type="ARBA" id="ARBA00022679"/>
    </source>
</evidence>
<dbReference type="GO" id="GO:0005886">
    <property type="term" value="C:plasma membrane"/>
    <property type="evidence" value="ECO:0007669"/>
    <property type="project" value="UniProtKB-SubCell"/>
</dbReference>
<keyword evidence="7 8" id="KW-0472">Membrane</keyword>
<accession>A0AAP5I3G1</accession>
<keyword evidence="4" id="KW-0808">Transferase</keyword>
<keyword evidence="10" id="KW-1185">Reference proteome</keyword>
<dbReference type="RefSeq" id="WP_208339637.1">
    <property type="nucleotide sequence ID" value="NZ_CAWQFN010000556.1"/>
</dbReference>
<evidence type="ECO:0000256" key="7">
    <source>
        <dbReference type="ARBA" id="ARBA00023136"/>
    </source>
</evidence>
<evidence type="ECO:0000256" key="5">
    <source>
        <dbReference type="ARBA" id="ARBA00022692"/>
    </source>
</evidence>
<sequence>MKRSYRAFAHWFNYKGEPPAIAWTASILWLVLIGWLAFGWKLGSTGLVDETEPLFAEAARQMTVTGDWITPFFNGETRFDKPILIYWLMAIAYKIVGVNSWAVRLPSALSAFGLMGLVFYTLWSFGVVNPNQFESAQGSKTDQTRRYWWCAGLGSALSALNAVTIVWARIGSADLLLTGCMDGALLCFFIGYSQPTKPRLQASWYLVFYVLIALAILTKGPVGIVLPGLIIGAFVLYIGNWREVWHEMRPVMGSFLILALVLPWYVLVIWRNGWAFINSFFGYHNLERFTGVVNHHSQPWYFYFLVVLVGFVPWSIYLPIAIARLKFWQRSHWRSSNRSTQLGLFAWFWFIGVFSFFTIAVTKLPHYVLPLMPAASILVALMWSNLLIKPGGSGEVISSSPASSASSSLVFSGWVNVVFLLALAGVFFWSPHFIGYDPAIVNPRQLIEDSGLPVLGCAIWSITAVAIAILVWYRQWGGVLMMNLLGFLAFVIFVFMPTGLLIDQARQLPLRDLSEIVTKVEQPGEPLVMIGFKKPSVVFYTQRPVKYVLLYTDALTQIKKISVTQPQPPTLLILTQPKKLEAMGLQPNHYQNLGKSGTYQLIRISKSQFQV</sequence>
<keyword evidence="6 8" id="KW-1133">Transmembrane helix</keyword>